<reference evidence="1" key="1">
    <citation type="submission" date="2021-06" db="EMBL/GenBank/DDBJ databases">
        <authorList>
            <person name="Kallberg Y."/>
            <person name="Tangrot J."/>
            <person name="Rosling A."/>
        </authorList>
    </citation>
    <scope>NUCLEOTIDE SEQUENCE</scope>
    <source>
        <strain evidence="1">CL551</strain>
    </source>
</reference>
<evidence type="ECO:0000313" key="2">
    <source>
        <dbReference type="Proteomes" id="UP000789342"/>
    </source>
</evidence>
<organism evidence="1 2">
    <name type="scientific">Acaulospora morrowiae</name>
    <dbReference type="NCBI Taxonomy" id="94023"/>
    <lineage>
        <taxon>Eukaryota</taxon>
        <taxon>Fungi</taxon>
        <taxon>Fungi incertae sedis</taxon>
        <taxon>Mucoromycota</taxon>
        <taxon>Glomeromycotina</taxon>
        <taxon>Glomeromycetes</taxon>
        <taxon>Diversisporales</taxon>
        <taxon>Acaulosporaceae</taxon>
        <taxon>Acaulospora</taxon>
    </lineage>
</organism>
<proteinExistence type="predicted"/>
<dbReference type="EMBL" id="CAJVPV010047349">
    <property type="protein sequence ID" value="CAG8772433.1"/>
    <property type="molecule type" value="Genomic_DNA"/>
</dbReference>
<dbReference type="AlphaFoldDB" id="A0A9N9JA44"/>
<keyword evidence="2" id="KW-1185">Reference proteome</keyword>
<sequence>MEELSTTQDVQMTENSETLLETYIVGTATNQVTDAILNESLGEHDHFYPQPTPDTSGQEILLTLLTGSLPSQQKVLVNKEWSKDYLNRLT</sequence>
<evidence type="ECO:0000313" key="1">
    <source>
        <dbReference type="EMBL" id="CAG8772433.1"/>
    </source>
</evidence>
<name>A0A9N9JA44_9GLOM</name>
<comment type="caution">
    <text evidence="1">The sequence shown here is derived from an EMBL/GenBank/DDBJ whole genome shotgun (WGS) entry which is preliminary data.</text>
</comment>
<protein>
    <submittedName>
        <fullName evidence="1">7976_t:CDS:1</fullName>
    </submittedName>
</protein>
<accession>A0A9N9JA44</accession>
<dbReference type="Proteomes" id="UP000789342">
    <property type="component" value="Unassembled WGS sequence"/>
</dbReference>
<gene>
    <name evidence="1" type="ORF">AMORRO_LOCUS16677</name>
</gene>
<feature type="non-terminal residue" evidence="1">
    <location>
        <position position="90"/>
    </location>
</feature>